<accession>A0A812NW03</accession>
<proteinExistence type="predicted"/>
<dbReference type="AlphaFoldDB" id="A0A812NW03"/>
<gene>
    <name evidence="2" type="ORF">SPIL2461_LOCUS7665</name>
</gene>
<keyword evidence="3" id="KW-1185">Reference proteome</keyword>
<comment type="caution">
    <text evidence="2">The sequence shown here is derived from an EMBL/GenBank/DDBJ whole genome shotgun (WGS) entry which is preliminary data.</text>
</comment>
<dbReference type="EMBL" id="CAJNIZ010012157">
    <property type="protein sequence ID" value="CAE7330412.1"/>
    <property type="molecule type" value="Genomic_DNA"/>
</dbReference>
<reference evidence="2" key="1">
    <citation type="submission" date="2021-02" db="EMBL/GenBank/DDBJ databases">
        <authorList>
            <person name="Dougan E. K."/>
            <person name="Rhodes N."/>
            <person name="Thang M."/>
            <person name="Chan C."/>
        </authorList>
    </citation>
    <scope>NUCLEOTIDE SEQUENCE</scope>
</reference>
<name>A0A812NW03_SYMPI</name>
<feature type="region of interest" description="Disordered" evidence="1">
    <location>
        <begin position="1"/>
        <end position="43"/>
    </location>
</feature>
<dbReference type="Proteomes" id="UP000649617">
    <property type="component" value="Unassembled WGS sequence"/>
</dbReference>
<protein>
    <submittedName>
        <fullName evidence="2">Uncharacterized protein</fullName>
    </submittedName>
</protein>
<sequence>MPGSTGELATSGQPSGPTEPQKPTDQGKPEESVESEAPEPRAPKLSRKLLELALKNFADHHGVDVARVTEKEIAASKEGVYYWATCNMDVSARGAGAQAMNRAFKQNADLKASYAILTDSLKQQFRRAWMCEKSFDFIHTSRSTVNKFIKRRDEAGTFKTQLQIVMILGGADQPTAVAQAQCYVDMCLQPSLKADTYFWVETLVTTSNITEWENKVTVECQEAAPDSWTAQVEVCKALRAYACERGMKLADVTEAEVRATSLGLPGWAKLYDSRPAAWPKPGCD</sequence>
<evidence type="ECO:0000313" key="3">
    <source>
        <dbReference type="Proteomes" id="UP000649617"/>
    </source>
</evidence>
<evidence type="ECO:0000256" key="1">
    <source>
        <dbReference type="SAM" id="MobiDB-lite"/>
    </source>
</evidence>
<organism evidence="2 3">
    <name type="scientific">Symbiodinium pilosum</name>
    <name type="common">Dinoflagellate</name>
    <dbReference type="NCBI Taxonomy" id="2952"/>
    <lineage>
        <taxon>Eukaryota</taxon>
        <taxon>Sar</taxon>
        <taxon>Alveolata</taxon>
        <taxon>Dinophyceae</taxon>
        <taxon>Suessiales</taxon>
        <taxon>Symbiodiniaceae</taxon>
        <taxon>Symbiodinium</taxon>
    </lineage>
</organism>
<feature type="compositionally biased region" description="Polar residues" evidence="1">
    <location>
        <begin position="7"/>
        <end position="24"/>
    </location>
</feature>
<dbReference type="OrthoDB" id="423643at2759"/>
<feature type="non-terminal residue" evidence="2">
    <location>
        <position position="1"/>
    </location>
</feature>
<evidence type="ECO:0000313" key="2">
    <source>
        <dbReference type="EMBL" id="CAE7330412.1"/>
    </source>
</evidence>